<keyword evidence="2" id="KW-1185">Reference proteome</keyword>
<evidence type="ECO:0000313" key="1">
    <source>
        <dbReference type="EMBL" id="KAJ7520206.1"/>
    </source>
</evidence>
<accession>A0ACC2ARP0</accession>
<protein>
    <submittedName>
        <fullName evidence="1">Uncharacterized protein</fullName>
    </submittedName>
</protein>
<dbReference type="EMBL" id="CM055111">
    <property type="protein sequence ID" value="KAJ7520206.1"/>
    <property type="molecule type" value="Genomic_DNA"/>
</dbReference>
<proteinExistence type="predicted"/>
<dbReference type="Proteomes" id="UP001162992">
    <property type="component" value="Chromosome 20"/>
</dbReference>
<comment type="caution">
    <text evidence="1">The sequence shown here is derived from an EMBL/GenBank/DDBJ whole genome shotgun (WGS) entry which is preliminary data.</text>
</comment>
<gene>
    <name evidence="1" type="ORF">O6H91_20G072200</name>
</gene>
<reference evidence="2" key="1">
    <citation type="journal article" date="2024" name="Proc. Natl. Acad. Sci. U.S.A.">
        <title>Extraordinary preservation of gene collinearity over three hundred million years revealed in homosporous lycophytes.</title>
        <authorList>
            <person name="Li C."/>
            <person name="Wickell D."/>
            <person name="Kuo L.Y."/>
            <person name="Chen X."/>
            <person name="Nie B."/>
            <person name="Liao X."/>
            <person name="Peng D."/>
            <person name="Ji J."/>
            <person name="Jenkins J."/>
            <person name="Williams M."/>
            <person name="Shu S."/>
            <person name="Plott C."/>
            <person name="Barry K."/>
            <person name="Rajasekar S."/>
            <person name="Grimwood J."/>
            <person name="Han X."/>
            <person name="Sun S."/>
            <person name="Hou Z."/>
            <person name="He W."/>
            <person name="Dai G."/>
            <person name="Sun C."/>
            <person name="Schmutz J."/>
            <person name="Leebens-Mack J.H."/>
            <person name="Li F.W."/>
            <person name="Wang L."/>
        </authorList>
    </citation>
    <scope>NUCLEOTIDE SEQUENCE [LARGE SCALE GENOMIC DNA]</scope>
    <source>
        <strain evidence="2">cv. PW_Plant_1</strain>
    </source>
</reference>
<sequence>MATTSLPPGFGASIARISHQNFPKRFKQSRGKKVTWAAGDKLCQVRLFAADDAPCVSGIAHQDFLQIKQTRFMHTATPIASFDELDLPPGFGDSVIRHMKASIQAFSDIVAETPWRCPDKYVLNPSWQVVAGEESLDVSTQQQRELGVLEAVYPRITSIPESPAEPQGPQQPYDDSLVSQIPVVPIEEDDSMDVDDNGDSNTDGDSQEPVLKGGQVANNMTLQKLDDLRAEADKISKDKMASLAEVNLVSGVRTPFGVPNTSDLPCLTEQSGGNLSQQQFVAGGSPSRNMTSGHNSQTVGAIEPDVAAAAAAAFAAMTKAKEQGSLIDQELLIQILSNPLLVETLSGGKPRKNFISQSRVFATKCSSGTSVVNAATDSQANTNIHSSIKTIPTTTKKQPNSTISVVPPGFGISMQAKEVFDKDEVLLSKPPGPGNIALANSGAFGNGDINIQQPNGNTNLPFQSINSQTAMTSTVELRQLTNHLQLQPAGSAPILSLAGRSSTQYDEQYYKRLIMQHGGNKIDKALSWKIDTIQREAEPQRERLGINTGDSSRVKSRKVCAYYNTPRGCRNGVSCMFLHDASQDGAPAERTGFDIPQLHLKKKLRFENFT</sequence>
<name>A0ACC2ARP0_DIPCM</name>
<evidence type="ECO:0000313" key="2">
    <source>
        <dbReference type="Proteomes" id="UP001162992"/>
    </source>
</evidence>
<organism evidence="1 2">
    <name type="scientific">Diphasiastrum complanatum</name>
    <name type="common">Issler's clubmoss</name>
    <name type="synonym">Lycopodium complanatum</name>
    <dbReference type="NCBI Taxonomy" id="34168"/>
    <lineage>
        <taxon>Eukaryota</taxon>
        <taxon>Viridiplantae</taxon>
        <taxon>Streptophyta</taxon>
        <taxon>Embryophyta</taxon>
        <taxon>Tracheophyta</taxon>
        <taxon>Lycopodiopsida</taxon>
        <taxon>Lycopodiales</taxon>
        <taxon>Lycopodiaceae</taxon>
        <taxon>Lycopodioideae</taxon>
        <taxon>Diphasiastrum</taxon>
    </lineage>
</organism>